<proteinExistence type="predicted"/>
<dbReference type="Pfam" id="PF07940">
    <property type="entry name" value="Hepar_II_III_C"/>
    <property type="match status" value="1"/>
</dbReference>
<evidence type="ECO:0000313" key="5">
    <source>
        <dbReference type="EMBL" id="PXY02739.1"/>
    </source>
</evidence>
<dbReference type="AlphaFoldDB" id="A0A2V4A1V2"/>
<dbReference type="PROSITE" id="PS51257">
    <property type="entry name" value="PROKAR_LIPOPROTEIN"/>
    <property type="match status" value="1"/>
</dbReference>
<comment type="subcellular location">
    <subcellularLocation>
        <location evidence="1">Cell envelope</location>
    </subcellularLocation>
</comment>
<dbReference type="RefSeq" id="WP_110358898.1">
    <property type="nucleotide sequence ID" value="NZ_QFLI01000001.1"/>
</dbReference>
<dbReference type="Gene3D" id="1.50.10.100">
    <property type="entry name" value="Chondroitin AC/alginate lyase"/>
    <property type="match status" value="1"/>
</dbReference>
<evidence type="ECO:0000259" key="3">
    <source>
        <dbReference type="Pfam" id="PF07940"/>
    </source>
</evidence>
<evidence type="ECO:0000256" key="1">
    <source>
        <dbReference type="ARBA" id="ARBA00004196"/>
    </source>
</evidence>
<dbReference type="Proteomes" id="UP000248079">
    <property type="component" value="Unassembled WGS sequence"/>
</dbReference>
<feature type="region of interest" description="Disordered" evidence="2">
    <location>
        <begin position="768"/>
        <end position="793"/>
    </location>
</feature>
<evidence type="ECO:0000313" key="6">
    <source>
        <dbReference type="Proteomes" id="UP000248079"/>
    </source>
</evidence>
<dbReference type="NCBIfam" id="TIGR04183">
    <property type="entry name" value="Por_Secre_tail"/>
    <property type="match status" value="1"/>
</dbReference>
<accession>A0A2V4A1V2</accession>
<organism evidence="5 6">
    <name type="scientific">Marinifilum breve</name>
    <dbReference type="NCBI Taxonomy" id="2184082"/>
    <lineage>
        <taxon>Bacteria</taxon>
        <taxon>Pseudomonadati</taxon>
        <taxon>Bacteroidota</taxon>
        <taxon>Bacteroidia</taxon>
        <taxon>Marinilabiliales</taxon>
        <taxon>Marinifilaceae</taxon>
    </lineage>
</organism>
<dbReference type="EMBL" id="QFLI01000001">
    <property type="protein sequence ID" value="PXY02739.1"/>
    <property type="molecule type" value="Genomic_DNA"/>
</dbReference>
<gene>
    <name evidence="5" type="ORF">DF185_01190</name>
</gene>
<sequence length="871" mass="99710">MRSVLVFLFFFLLFGCYSQDVPLVNEQHPRIELSQERFDWLKANITSGECQETYQRFKSAYDRNWVTSSKTYMVGSDSTQWNFEFGSSDAFQMSRMTAFLLKMGTDGLALKRCEFIISRYVEYLNSLNFDNYSGDTKENLLRNNCNYGAILLDWTYNDVPQLKRQQLSRALYRVLEYFMDNYVLTPSGNSYVTSHNIYNCGITMHAALALHGADGLSSGQMSDVNSWYATLVDKWENGILPAFAHFRDDDGGWNWGAAYSMFGLPRQYQFFDDMKIATGTDYYQEQAWIRESINQYWYFYRPDNYTIHLGDAVIDLDQANRVMYRHAAEFGDERSQYLVQKYGATQYLNNSNLVFQKLLFKDFEAATVSHPQPPLDWWADKTGLAVSRTSWDEDATMLWYYCAPAKRADHEHRDNNHFVIIKDKPQILDAGHYDSYGTNHYNNYYSRTIAHNSICVFDGSESYRAFGRSVSNDGGQIWTDRLENVGEVNDRDHRRGEWLKFAADDEYAYYISDAADSYASDKLDRFERRLLYHKPDRVIVLDHLHLRNVSSQERKAKYINHFANRPDINGQVVNTAVANKIITYNGKDYKASHGNGNVAIRTLLPESTTTTLIGGSAYEYWVNGTNYPPNNSPDFESAHPGTWRIEVEPTQVIEDLVYMHTIKIGDNQNPSNAGGELFKNESTIGVDWENHLYLFHSKGDTLNSTYSVNPLDGNRTIKIFALDMQANTSYGVFLNDDLARTGDSNEDGIFEITVDLAEGMYNLVVRDTIAGDPNPGTDPEPDPTPEPGDEAEGEVKVYPNPSDGIFTVLIEHDEVNEFHLSAFDSAGRKIIEYLNSGNRADLNLNGLSSGVYYILIQYLDKQVKRKIVLVD</sequence>
<dbReference type="InterPro" id="IPR012480">
    <property type="entry name" value="Hepar_II_III_C"/>
</dbReference>
<dbReference type="InterPro" id="IPR026444">
    <property type="entry name" value="Secre_tail"/>
</dbReference>
<feature type="compositionally biased region" description="Acidic residues" evidence="2">
    <location>
        <begin position="779"/>
        <end position="792"/>
    </location>
</feature>
<evidence type="ECO:0000259" key="4">
    <source>
        <dbReference type="Pfam" id="PF18962"/>
    </source>
</evidence>
<dbReference type="InterPro" id="IPR008929">
    <property type="entry name" value="Chondroitin_lyas"/>
</dbReference>
<name>A0A2V4A1V2_9BACT</name>
<dbReference type="GO" id="GO:0030313">
    <property type="term" value="C:cell envelope"/>
    <property type="evidence" value="ECO:0007669"/>
    <property type="project" value="UniProtKB-SubCell"/>
</dbReference>
<evidence type="ECO:0000256" key="2">
    <source>
        <dbReference type="SAM" id="MobiDB-lite"/>
    </source>
</evidence>
<dbReference type="Pfam" id="PF18962">
    <property type="entry name" value="Por_Secre_tail"/>
    <property type="match status" value="1"/>
</dbReference>
<feature type="domain" description="Secretion system C-terminal sorting" evidence="4">
    <location>
        <begin position="797"/>
        <end position="868"/>
    </location>
</feature>
<reference evidence="5 6" key="1">
    <citation type="submission" date="2018-05" db="EMBL/GenBank/DDBJ databases">
        <title>Marinifilum breve JC075T sp. nov., a marine bacterium isolated from Yongle Blue Hole in the South China Sea.</title>
        <authorList>
            <person name="Fu T."/>
        </authorList>
    </citation>
    <scope>NUCLEOTIDE SEQUENCE [LARGE SCALE GENOMIC DNA]</scope>
    <source>
        <strain evidence="5 6">JC075</strain>
    </source>
</reference>
<dbReference type="OrthoDB" id="9147455at2"/>
<feature type="domain" description="Heparinase II/III-like C-terminal" evidence="3">
    <location>
        <begin position="372"/>
        <end position="558"/>
    </location>
</feature>
<dbReference type="GO" id="GO:0016829">
    <property type="term" value="F:lyase activity"/>
    <property type="evidence" value="ECO:0007669"/>
    <property type="project" value="InterPro"/>
</dbReference>
<comment type="caution">
    <text evidence="5">The sequence shown here is derived from an EMBL/GenBank/DDBJ whole genome shotgun (WGS) entry which is preliminary data.</text>
</comment>
<protein>
    <submittedName>
        <fullName evidence="5">Uncharacterized protein</fullName>
    </submittedName>
</protein>
<keyword evidence="6" id="KW-1185">Reference proteome</keyword>
<dbReference type="Gene3D" id="2.70.98.70">
    <property type="match status" value="1"/>
</dbReference>